<gene>
    <name evidence="1" type="ORF">GII30_00305</name>
</gene>
<accession>A0A857KSX9</accession>
<dbReference type="Pfam" id="PF14542">
    <property type="entry name" value="Acetyltransf_CG"/>
    <property type="match status" value="1"/>
</dbReference>
<name>A0A857KSX9_9ACTN</name>
<dbReference type="PANTHER" id="PTHR31435:SF10">
    <property type="entry name" value="BSR4717 PROTEIN"/>
    <property type="match status" value="1"/>
</dbReference>
<dbReference type="InterPro" id="IPR031165">
    <property type="entry name" value="GNAT_YJDJ"/>
</dbReference>
<dbReference type="AlphaFoldDB" id="A0A857KSX9"/>
<dbReference type="InterPro" id="IPR016181">
    <property type="entry name" value="Acyl_CoA_acyltransferase"/>
</dbReference>
<reference evidence="1" key="1">
    <citation type="journal article" date="2021" name="Nat. Microbiol.">
        <title>Cocultivation of an ultrasmall environmental parasitic bacterium with lytic ability against bacteria associated with wastewater foams.</title>
        <authorList>
            <person name="Batinovic S."/>
            <person name="Rose J.J.A."/>
            <person name="Ratcliffe J."/>
            <person name="Seviour R.J."/>
            <person name="Petrovski S."/>
        </authorList>
    </citation>
    <scope>NUCLEOTIDE SEQUENCE</scope>
    <source>
        <strain evidence="1">CON44</strain>
    </source>
</reference>
<organism evidence="1">
    <name type="scientific">Gordonia amarae</name>
    <dbReference type="NCBI Taxonomy" id="36821"/>
    <lineage>
        <taxon>Bacteria</taxon>
        <taxon>Bacillati</taxon>
        <taxon>Actinomycetota</taxon>
        <taxon>Actinomycetes</taxon>
        <taxon>Mycobacteriales</taxon>
        <taxon>Gordoniaceae</taxon>
        <taxon>Gordonia</taxon>
    </lineage>
</organism>
<dbReference type="EMBL" id="CP045810">
    <property type="protein sequence ID" value="QHN37826.1"/>
    <property type="molecule type" value="Genomic_DNA"/>
</dbReference>
<dbReference type="RefSeq" id="WP_005187346.1">
    <property type="nucleotide sequence ID" value="NZ_CP045805.1"/>
</dbReference>
<proteinExistence type="predicted"/>
<dbReference type="InterPro" id="IPR045057">
    <property type="entry name" value="Gcn5-rel_NAT"/>
</dbReference>
<dbReference type="PANTHER" id="PTHR31435">
    <property type="entry name" value="PROTEIN NATD1"/>
    <property type="match status" value="1"/>
</dbReference>
<sequence length="106" mass="11380">MSEVTVTDTPDEGAFTIDVDGTRAGLTAYRDVPGAAERIFYHTEIGDEFGGQGLASKLVKQALDESIAAGKTIVPVCPYVKGWVQKHPDYQSSTTNATPEHLALVR</sequence>
<protein>
    <submittedName>
        <fullName evidence="1">N-acetyltransferase</fullName>
    </submittedName>
</protein>
<dbReference type="SUPFAM" id="SSF55729">
    <property type="entry name" value="Acyl-CoA N-acyltransferases (Nat)"/>
    <property type="match status" value="1"/>
</dbReference>
<dbReference type="Gene3D" id="3.40.630.30">
    <property type="match status" value="1"/>
</dbReference>
<dbReference type="PROSITE" id="PS51729">
    <property type="entry name" value="GNAT_YJDJ"/>
    <property type="match status" value="1"/>
</dbReference>
<evidence type="ECO:0000313" key="1">
    <source>
        <dbReference type="EMBL" id="QHN37826.1"/>
    </source>
</evidence>